<dbReference type="GO" id="GO:0005634">
    <property type="term" value="C:nucleus"/>
    <property type="evidence" value="ECO:0007669"/>
    <property type="project" value="UniProtKB-SubCell"/>
</dbReference>
<dbReference type="GO" id="GO:0006986">
    <property type="term" value="P:response to unfolded protein"/>
    <property type="evidence" value="ECO:0007669"/>
    <property type="project" value="UniProtKB-KW"/>
</dbReference>
<dbReference type="PROSITE" id="PS50217">
    <property type="entry name" value="BZIP"/>
    <property type="match status" value="1"/>
</dbReference>
<evidence type="ECO:0000256" key="1">
    <source>
        <dbReference type="ARBA" id="ARBA00004123"/>
    </source>
</evidence>
<dbReference type="SMART" id="SM00338">
    <property type="entry name" value="BRLZ"/>
    <property type="match status" value="1"/>
</dbReference>
<dbReference type="PANTHER" id="PTHR46714:SF6">
    <property type="entry name" value="TRANSCRIPTIONAL ACTIVATOR HAC1"/>
    <property type="match status" value="1"/>
</dbReference>
<sequence>MSTPNLKFEQSPAESLAESFPSTPGQQYSSLFHPHQSMEPMQALTPQSFDDDSMFGDDMGGEMGGSLAGTPAPEKKPVKKRKSWGQQLPEPKTNLPPRKRAKTEDEKEQRRVERVLRNRRAAQTSRERKRQEVEALEAQKQQIERRNRDLELQLANMSSRYEAVRRRLEQVTGMTGENITSTFVPPSVNSTPNRSETFHAKSPIALTKGLFESEDSSIQPMMTPIRDSHNTMQSAVGTVDLASVSPQPMESTDDASFRASSFGMTQHPAAMLCDLQCQPKVQGPWMSSAQNILITQVLANTLWIQMMSLIAISNILIPLEQIKLSLTKGSVLLPTPSIITLIIWLATTSAPLTIPYSMISFTKTRSHNLRPKFTLRIRLLRRLLACSPNMARPLLDATLEAMRLSSKQQLAGDCMNGADVCDLRYGGKSSSLESLMTLSWAIKVIMKEQAQTSKISEPDAVMNFGQSFGQDLFGLREFSKVQVHGKSSMKDSGVLGEKSLDGHWSMALEDQHK</sequence>
<feature type="region of interest" description="Disordered" evidence="8">
    <location>
        <begin position="1"/>
        <end position="133"/>
    </location>
</feature>
<dbReference type="PROSITE" id="PS00036">
    <property type="entry name" value="BZIP_BASIC"/>
    <property type="match status" value="1"/>
</dbReference>
<reference evidence="10" key="1">
    <citation type="submission" date="2022-11" db="EMBL/GenBank/DDBJ databases">
        <title>Genome Resource of Sclerotinia nivalis Strain SnTB1, a Plant Pathogen Isolated from American Ginseng.</title>
        <authorList>
            <person name="Fan S."/>
        </authorList>
    </citation>
    <scope>NUCLEOTIDE SEQUENCE</scope>
    <source>
        <strain evidence="10">SnTB1</strain>
    </source>
</reference>
<comment type="caution">
    <text evidence="10">The sequence shown here is derived from an EMBL/GenBank/DDBJ whole genome shotgun (WGS) entry which is preliminary data.</text>
</comment>
<dbReference type="InterPro" id="IPR044280">
    <property type="entry name" value="Hac1/HY5"/>
</dbReference>
<keyword evidence="6" id="KW-0834">Unfolded protein response</keyword>
<evidence type="ECO:0000256" key="7">
    <source>
        <dbReference type="ARBA" id="ARBA00023242"/>
    </source>
</evidence>
<feature type="compositionally biased region" description="Polar residues" evidence="8">
    <location>
        <begin position="20"/>
        <end position="30"/>
    </location>
</feature>
<protein>
    <recommendedName>
        <fullName evidence="9">BZIP domain-containing protein</fullName>
    </recommendedName>
</protein>
<evidence type="ECO:0000256" key="4">
    <source>
        <dbReference type="ARBA" id="ARBA00023125"/>
    </source>
</evidence>
<dbReference type="InterPro" id="IPR004827">
    <property type="entry name" value="bZIP"/>
</dbReference>
<dbReference type="CDD" id="cd14710">
    <property type="entry name" value="bZIP_HAC1-like"/>
    <property type="match status" value="1"/>
</dbReference>
<keyword evidence="7" id="KW-0539">Nucleus</keyword>
<gene>
    <name evidence="10" type="ORF">OCU04_003164</name>
</gene>
<dbReference type="Pfam" id="PF07716">
    <property type="entry name" value="bZIP_2"/>
    <property type="match status" value="1"/>
</dbReference>
<evidence type="ECO:0000313" key="11">
    <source>
        <dbReference type="Proteomes" id="UP001152300"/>
    </source>
</evidence>
<organism evidence="10 11">
    <name type="scientific">Sclerotinia nivalis</name>
    <dbReference type="NCBI Taxonomy" id="352851"/>
    <lineage>
        <taxon>Eukaryota</taxon>
        <taxon>Fungi</taxon>
        <taxon>Dikarya</taxon>
        <taxon>Ascomycota</taxon>
        <taxon>Pezizomycotina</taxon>
        <taxon>Leotiomycetes</taxon>
        <taxon>Helotiales</taxon>
        <taxon>Sclerotiniaceae</taxon>
        <taxon>Sclerotinia</taxon>
    </lineage>
</organism>
<evidence type="ECO:0000256" key="8">
    <source>
        <dbReference type="SAM" id="MobiDB-lite"/>
    </source>
</evidence>
<evidence type="ECO:0000256" key="2">
    <source>
        <dbReference type="ARBA" id="ARBA00007163"/>
    </source>
</evidence>
<keyword evidence="5" id="KW-0804">Transcription</keyword>
<keyword evidence="11" id="KW-1185">Reference proteome</keyword>
<proteinExistence type="inferred from homology"/>
<feature type="compositionally biased region" description="Basic and acidic residues" evidence="8">
    <location>
        <begin position="102"/>
        <end position="116"/>
    </location>
</feature>
<evidence type="ECO:0000313" key="10">
    <source>
        <dbReference type="EMBL" id="KAJ8069513.1"/>
    </source>
</evidence>
<dbReference type="GO" id="GO:0045944">
    <property type="term" value="P:positive regulation of transcription by RNA polymerase II"/>
    <property type="evidence" value="ECO:0007669"/>
    <property type="project" value="InterPro"/>
</dbReference>
<evidence type="ECO:0000259" key="9">
    <source>
        <dbReference type="PROSITE" id="PS50217"/>
    </source>
</evidence>
<dbReference type="GO" id="GO:0003677">
    <property type="term" value="F:DNA binding"/>
    <property type="evidence" value="ECO:0007669"/>
    <property type="project" value="UniProtKB-KW"/>
</dbReference>
<dbReference type="EMBL" id="JAPEIS010000002">
    <property type="protein sequence ID" value="KAJ8069513.1"/>
    <property type="molecule type" value="Genomic_DNA"/>
</dbReference>
<dbReference type="OrthoDB" id="674948at2759"/>
<dbReference type="PANTHER" id="PTHR46714">
    <property type="entry name" value="TRANSCRIPTIONAL ACTIVATOR HAC1"/>
    <property type="match status" value="1"/>
</dbReference>
<dbReference type="AlphaFoldDB" id="A0A9X0DQU6"/>
<name>A0A9X0DQU6_9HELO</name>
<comment type="similarity">
    <text evidence="2">Belongs to the bZIP family.</text>
</comment>
<feature type="domain" description="BZIP" evidence="9">
    <location>
        <begin position="108"/>
        <end position="171"/>
    </location>
</feature>
<keyword evidence="3" id="KW-0805">Transcription regulation</keyword>
<dbReference type="Gene3D" id="1.20.5.170">
    <property type="match status" value="1"/>
</dbReference>
<dbReference type="Proteomes" id="UP001152300">
    <property type="component" value="Unassembled WGS sequence"/>
</dbReference>
<evidence type="ECO:0000256" key="3">
    <source>
        <dbReference type="ARBA" id="ARBA00023015"/>
    </source>
</evidence>
<dbReference type="InterPro" id="IPR046347">
    <property type="entry name" value="bZIP_sf"/>
</dbReference>
<evidence type="ECO:0000256" key="6">
    <source>
        <dbReference type="ARBA" id="ARBA00023230"/>
    </source>
</evidence>
<dbReference type="SUPFAM" id="SSF57959">
    <property type="entry name" value="Leucine zipper domain"/>
    <property type="match status" value="1"/>
</dbReference>
<keyword evidence="4" id="KW-0238">DNA-binding</keyword>
<accession>A0A9X0DQU6</accession>
<comment type="subcellular location">
    <subcellularLocation>
        <location evidence="1">Nucleus</location>
    </subcellularLocation>
</comment>
<dbReference type="GO" id="GO:0000981">
    <property type="term" value="F:DNA-binding transcription factor activity, RNA polymerase II-specific"/>
    <property type="evidence" value="ECO:0007669"/>
    <property type="project" value="InterPro"/>
</dbReference>
<evidence type="ECO:0000256" key="5">
    <source>
        <dbReference type="ARBA" id="ARBA00023163"/>
    </source>
</evidence>